<gene>
    <name evidence="2" type="ORF">H6G03_23895</name>
</gene>
<evidence type="ECO:0000313" key="2">
    <source>
        <dbReference type="EMBL" id="MBD2184074.1"/>
    </source>
</evidence>
<accession>A0A926ZIX6</accession>
<dbReference type="InterPro" id="IPR036365">
    <property type="entry name" value="PGBD-like_sf"/>
</dbReference>
<dbReference type="Gene3D" id="1.10.101.10">
    <property type="entry name" value="PGBD-like superfamily/PGBD"/>
    <property type="match status" value="1"/>
</dbReference>
<keyword evidence="3" id="KW-1185">Reference proteome</keyword>
<organism evidence="2 3">
    <name type="scientific">Aerosakkonema funiforme FACHB-1375</name>
    <dbReference type="NCBI Taxonomy" id="2949571"/>
    <lineage>
        <taxon>Bacteria</taxon>
        <taxon>Bacillati</taxon>
        <taxon>Cyanobacteriota</taxon>
        <taxon>Cyanophyceae</taxon>
        <taxon>Oscillatoriophycideae</taxon>
        <taxon>Aerosakkonematales</taxon>
        <taxon>Aerosakkonemataceae</taxon>
        <taxon>Aerosakkonema</taxon>
    </lineage>
</organism>
<dbReference type="RefSeq" id="WP_190469743.1">
    <property type="nucleotide sequence ID" value="NZ_JACJPW010000072.1"/>
</dbReference>
<name>A0A926ZIX6_9CYAN</name>
<dbReference type="Pfam" id="PF01471">
    <property type="entry name" value="PG_binding_1"/>
    <property type="match status" value="1"/>
</dbReference>
<evidence type="ECO:0000259" key="1">
    <source>
        <dbReference type="Pfam" id="PF01471"/>
    </source>
</evidence>
<dbReference type="AlphaFoldDB" id="A0A926ZIX6"/>
<dbReference type="InterPro" id="IPR036366">
    <property type="entry name" value="PGBDSf"/>
</dbReference>
<sequence>MQATTQSATASINMPELRLGSKGEAVRFLQKLLIRYGYYTGSFDAQFGSRTKQAVENFQITYNSSPNPSTVLLIDGVVEKNTWRAISELL</sequence>
<dbReference type="Proteomes" id="UP000641646">
    <property type="component" value="Unassembled WGS sequence"/>
</dbReference>
<dbReference type="SUPFAM" id="SSF47090">
    <property type="entry name" value="PGBD-like"/>
    <property type="match status" value="1"/>
</dbReference>
<protein>
    <submittedName>
        <fullName evidence="2">Peptidoglycan-binding protein</fullName>
    </submittedName>
</protein>
<comment type="caution">
    <text evidence="2">The sequence shown here is derived from an EMBL/GenBank/DDBJ whole genome shotgun (WGS) entry which is preliminary data.</text>
</comment>
<reference evidence="2" key="1">
    <citation type="journal article" date="2015" name="ISME J.">
        <title>Draft Genome Sequence of Streptomyces incarnatus NRRL8089, which Produces the Nucleoside Antibiotic Sinefungin.</title>
        <authorList>
            <person name="Oshima K."/>
            <person name="Hattori M."/>
            <person name="Shimizu H."/>
            <person name="Fukuda K."/>
            <person name="Nemoto M."/>
            <person name="Inagaki K."/>
            <person name="Tamura T."/>
        </authorList>
    </citation>
    <scope>NUCLEOTIDE SEQUENCE</scope>
    <source>
        <strain evidence="2">FACHB-1375</strain>
    </source>
</reference>
<dbReference type="InterPro" id="IPR002477">
    <property type="entry name" value="Peptidoglycan-bd-like"/>
</dbReference>
<dbReference type="EMBL" id="JACJPW010000072">
    <property type="protein sequence ID" value="MBD2184074.1"/>
    <property type="molecule type" value="Genomic_DNA"/>
</dbReference>
<reference evidence="2" key="2">
    <citation type="submission" date="2020-08" db="EMBL/GenBank/DDBJ databases">
        <authorList>
            <person name="Chen M."/>
            <person name="Teng W."/>
            <person name="Zhao L."/>
            <person name="Hu C."/>
            <person name="Zhou Y."/>
            <person name="Han B."/>
            <person name="Song L."/>
            <person name="Shu W."/>
        </authorList>
    </citation>
    <scope>NUCLEOTIDE SEQUENCE</scope>
    <source>
        <strain evidence="2">FACHB-1375</strain>
    </source>
</reference>
<proteinExistence type="predicted"/>
<evidence type="ECO:0000313" key="3">
    <source>
        <dbReference type="Proteomes" id="UP000641646"/>
    </source>
</evidence>
<feature type="domain" description="Peptidoglycan binding-like" evidence="1">
    <location>
        <begin position="23"/>
        <end position="59"/>
    </location>
</feature>